<dbReference type="EMBL" id="CADCUY010000049">
    <property type="protein sequence ID" value="CAA9388447.1"/>
    <property type="molecule type" value="Genomic_DNA"/>
</dbReference>
<dbReference type="AlphaFoldDB" id="A0A6J4NHP3"/>
<proteinExistence type="predicted"/>
<evidence type="ECO:0000313" key="2">
    <source>
        <dbReference type="EMBL" id="CAA9388447.1"/>
    </source>
</evidence>
<feature type="non-terminal residue" evidence="2">
    <location>
        <position position="1"/>
    </location>
</feature>
<evidence type="ECO:0000256" key="1">
    <source>
        <dbReference type="SAM" id="MobiDB-lite"/>
    </source>
</evidence>
<name>A0A6J4NHP3_9ACTN</name>
<accession>A0A6J4NHP3</accession>
<gene>
    <name evidence="2" type="ORF">AVDCRST_MAG35-269</name>
</gene>
<reference evidence="2" key="1">
    <citation type="submission" date="2020-02" db="EMBL/GenBank/DDBJ databases">
        <authorList>
            <person name="Meier V. D."/>
        </authorList>
    </citation>
    <scope>NUCLEOTIDE SEQUENCE</scope>
    <source>
        <strain evidence="2">AVDCRST_MAG35</strain>
    </source>
</reference>
<feature type="non-terminal residue" evidence="2">
    <location>
        <position position="23"/>
    </location>
</feature>
<feature type="region of interest" description="Disordered" evidence="1">
    <location>
        <begin position="1"/>
        <end position="23"/>
    </location>
</feature>
<protein>
    <submittedName>
        <fullName evidence="2">Uncharacterized protein</fullName>
    </submittedName>
</protein>
<sequence length="23" mass="2690">EREPGQQRHGGGHPGGRPRRRRR</sequence>
<organism evidence="2">
    <name type="scientific">uncultured Quadrisphaera sp</name>
    <dbReference type="NCBI Taxonomy" id="904978"/>
    <lineage>
        <taxon>Bacteria</taxon>
        <taxon>Bacillati</taxon>
        <taxon>Actinomycetota</taxon>
        <taxon>Actinomycetes</taxon>
        <taxon>Kineosporiales</taxon>
        <taxon>Kineosporiaceae</taxon>
        <taxon>Quadrisphaera</taxon>
        <taxon>environmental samples</taxon>
    </lineage>
</organism>